<dbReference type="OrthoDB" id="9769685at2"/>
<dbReference type="AlphaFoldDB" id="A0A4S3PQ95"/>
<keyword evidence="1" id="KW-0732">Signal</keyword>
<dbReference type="Pfam" id="PF01547">
    <property type="entry name" value="SBP_bac_1"/>
    <property type="match status" value="1"/>
</dbReference>
<protein>
    <submittedName>
        <fullName evidence="2">Sugar ABC transporter substrate-binding protein</fullName>
    </submittedName>
</protein>
<dbReference type="Proteomes" id="UP000306477">
    <property type="component" value="Unassembled WGS sequence"/>
</dbReference>
<evidence type="ECO:0000313" key="3">
    <source>
        <dbReference type="Proteomes" id="UP000306477"/>
    </source>
</evidence>
<keyword evidence="3" id="KW-1185">Reference proteome</keyword>
<evidence type="ECO:0000256" key="1">
    <source>
        <dbReference type="SAM" id="SignalP"/>
    </source>
</evidence>
<sequence length="427" mass="47421">MKRMKRLSMLLIVLMLFVATACSKNESTGKDNEGNKDEEKNVEIKFWTISLSPTFDDYINGLIDQFEGENPGVTVVWEDIPYDTVEQKTLTAAASGQLADVMNLNTDYLKKLAAVGAVLDLTEKAADVKDDFFEGVWEAGNLGDKTYALPWYLSTGGLLYNKELLEKAGIDHPPASEEEAWEMSEILYDKLGVYGNTPIDIHLFLPQNGIPLVSEDLKSAAINTPEAVEVFKTFKERFDKGLIPKEILLAQAKPNEWYAQEKMAWWGTGPQLYRQVKDLSPEVYEKSDAAPAIVGSSGFRHVSIMNIAVSAKSKAPDEAVKFAKFVTNAESQLAFSKIVAILPSVKEAAADEFFTQGENSDDPAEKGKFYAAKQLDIAKDMFAPVENISEINKAVNEEFHKVLLEDKDPQKAIEDAEAKINELLKTK</sequence>
<dbReference type="SUPFAM" id="SSF53850">
    <property type="entry name" value="Periplasmic binding protein-like II"/>
    <property type="match status" value="1"/>
</dbReference>
<name>A0A4S3PQ95_9BACI</name>
<organism evidence="2 3">
    <name type="scientific">Bacillus timonensis</name>
    <dbReference type="NCBI Taxonomy" id="1033734"/>
    <lineage>
        <taxon>Bacteria</taxon>
        <taxon>Bacillati</taxon>
        <taxon>Bacillota</taxon>
        <taxon>Bacilli</taxon>
        <taxon>Bacillales</taxon>
        <taxon>Bacillaceae</taxon>
        <taxon>Bacillus</taxon>
    </lineage>
</organism>
<dbReference type="PANTHER" id="PTHR43649:SF12">
    <property type="entry name" value="DIACETYLCHITOBIOSE BINDING PROTEIN DASA"/>
    <property type="match status" value="1"/>
</dbReference>
<dbReference type="InterPro" id="IPR050490">
    <property type="entry name" value="Bact_solute-bd_prot1"/>
</dbReference>
<dbReference type="PANTHER" id="PTHR43649">
    <property type="entry name" value="ARABINOSE-BINDING PROTEIN-RELATED"/>
    <property type="match status" value="1"/>
</dbReference>
<dbReference type="PROSITE" id="PS51257">
    <property type="entry name" value="PROKAR_LIPOPROTEIN"/>
    <property type="match status" value="1"/>
</dbReference>
<gene>
    <name evidence="2" type="ORF">E1I69_13725</name>
</gene>
<comment type="caution">
    <text evidence="2">The sequence shown here is derived from an EMBL/GenBank/DDBJ whole genome shotgun (WGS) entry which is preliminary data.</text>
</comment>
<evidence type="ECO:0000313" key="2">
    <source>
        <dbReference type="EMBL" id="THE11817.1"/>
    </source>
</evidence>
<accession>A0A4S3PQ95</accession>
<dbReference type="Gene3D" id="3.40.190.10">
    <property type="entry name" value="Periplasmic binding protein-like II"/>
    <property type="match status" value="1"/>
</dbReference>
<feature type="chain" id="PRO_5038546831" evidence="1">
    <location>
        <begin position="22"/>
        <end position="427"/>
    </location>
</feature>
<reference evidence="2 3" key="1">
    <citation type="journal article" date="2019" name="Indoor Air">
        <title>Impacts of indoor surface finishes on bacterial viability.</title>
        <authorList>
            <person name="Hu J."/>
            <person name="Maamar S.B."/>
            <person name="Glawe A.J."/>
            <person name="Gottel N."/>
            <person name="Gilbert J.A."/>
            <person name="Hartmann E.M."/>
        </authorList>
    </citation>
    <scope>NUCLEOTIDE SEQUENCE [LARGE SCALE GENOMIC DNA]</scope>
    <source>
        <strain evidence="2 3">AF060A6</strain>
    </source>
</reference>
<feature type="signal peptide" evidence="1">
    <location>
        <begin position="1"/>
        <end position="21"/>
    </location>
</feature>
<proteinExistence type="predicted"/>
<dbReference type="STRING" id="1033734.GCA_000285535_00921"/>
<dbReference type="EMBL" id="SLUB01000024">
    <property type="protein sequence ID" value="THE11817.1"/>
    <property type="molecule type" value="Genomic_DNA"/>
</dbReference>
<dbReference type="InterPro" id="IPR006059">
    <property type="entry name" value="SBP"/>
</dbReference>
<dbReference type="CDD" id="cd13585">
    <property type="entry name" value="PBP2_TMBP_like"/>
    <property type="match status" value="1"/>
</dbReference>